<name>A0AAN9E3L9_CROPI</name>
<keyword evidence="2" id="KW-1185">Reference proteome</keyword>
<dbReference type="AlphaFoldDB" id="A0AAN9E3L9"/>
<reference evidence="1 2" key="1">
    <citation type="submission" date="2024-01" db="EMBL/GenBank/DDBJ databases">
        <title>The genomes of 5 underutilized Papilionoideae crops provide insights into root nodulation and disease resistanc.</title>
        <authorList>
            <person name="Yuan L."/>
        </authorList>
    </citation>
    <scope>NUCLEOTIDE SEQUENCE [LARGE SCALE GENOMIC DNA]</scope>
    <source>
        <strain evidence="1">ZHUSHIDOU_FW_LH</strain>
        <tissue evidence="1">Leaf</tissue>
    </source>
</reference>
<evidence type="ECO:0000313" key="2">
    <source>
        <dbReference type="Proteomes" id="UP001372338"/>
    </source>
</evidence>
<sequence length="168" mass="16772">MIADDEDDFVLSDLGELPFAPTGVGAGALLGSTMSRGRSTLSTCRKESKKYPDECGINGAGCHAYLAATIGGDVKLKPFGVVTGLSLNRANENGESFGFSEYLDNVYGGSFGAPLGETGTNGTVLSPGAGAVAGGESGGDCGNNGGAGGDDNGAWSGERSCAEMVVME</sequence>
<gene>
    <name evidence="1" type="ORF">RIF29_40402</name>
</gene>
<organism evidence="1 2">
    <name type="scientific">Crotalaria pallida</name>
    <name type="common">Smooth rattlebox</name>
    <name type="synonym">Crotalaria striata</name>
    <dbReference type="NCBI Taxonomy" id="3830"/>
    <lineage>
        <taxon>Eukaryota</taxon>
        <taxon>Viridiplantae</taxon>
        <taxon>Streptophyta</taxon>
        <taxon>Embryophyta</taxon>
        <taxon>Tracheophyta</taxon>
        <taxon>Spermatophyta</taxon>
        <taxon>Magnoliopsida</taxon>
        <taxon>eudicotyledons</taxon>
        <taxon>Gunneridae</taxon>
        <taxon>Pentapetalae</taxon>
        <taxon>rosids</taxon>
        <taxon>fabids</taxon>
        <taxon>Fabales</taxon>
        <taxon>Fabaceae</taxon>
        <taxon>Papilionoideae</taxon>
        <taxon>50 kb inversion clade</taxon>
        <taxon>genistoids sensu lato</taxon>
        <taxon>core genistoids</taxon>
        <taxon>Crotalarieae</taxon>
        <taxon>Crotalaria</taxon>
    </lineage>
</organism>
<proteinExistence type="predicted"/>
<dbReference type="Proteomes" id="UP001372338">
    <property type="component" value="Unassembled WGS sequence"/>
</dbReference>
<evidence type="ECO:0000313" key="1">
    <source>
        <dbReference type="EMBL" id="KAK7245555.1"/>
    </source>
</evidence>
<comment type="caution">
    <text evidence="1">The sequence shown here is derived from an EMBL/GenBank/DDBJ whole genome shotgun (WGS) entry which is preliminary data.</text>
</comment>
<dbReference type="EMBL" id="JAYWIO010000008">
    <property type="protein sequence ID" value="KAK7245555.1"/>
    <property type="molecule type" value="Genomic_DNA"/>
</dbReference>
<accession>A0AAN9E3L9</accession>
<protein>
    <submittedName>
        <fullName evidence="1">Uncharacterized protein</fullName>
    </submittedName>
</protein>